<keyword evidence="3" id="KW-1185">Reference proteome</keyword>
<keyword evidence="1" id="KW-0472">Membrane</keyword>
<sequence length="147" mass="15093">MAGENETAGLPGISLADSRMTDPAGKPWNWRLFVFLRGLAVLQFVKGLAYWAALLLSGGSPDPMAGVSTARLVTCAFFAVADPVAAVGLWLGAAWGVAIWLLAAIGQIAAVALDGSSSTATVALTIAAFAAMGVYIVLSVKARLELD</sequence>
<dbReference type="EMBL" id="SIUB01000002">
    <property type="protein sequence ID" value="TBN54106.1"/>
    <property type="molecule type" value="Genomic_DNA"/>
</dbReference>
<gene>
    <name evidence="2" type="ORF">EYR15_04400</name>
</gene>
<evidence type="ECO:0000313" key="2">
    <source>
        <dbReference type="EMBL" id="TBN54106.1"/>
    </source>
</evidence>
<dbReference type="Pfam" id="PF19660">
    <property type="entry name" value="DUF6163"/>
    <property type="match status" value="1"/>
</dbReference>
<dbReference type="OrthoDB" id="7843623at2"/>
<name>A0A4V2JE73_9HYPH</name>
<evidence type="ECO:0000256" key="1">
    <source>
        <dbReference type="SAM" id="Phobius"/>
    </source>
</evidence>
<dbReference type="InterPro" id="IPR046161">
    <property type="entry name" value="DUF6163"/>
</dbReference>
<protein>
    <submittedName>
        <fullName evidence="2">Uncharacterized protein</fullName>
    </submittedName>
</protein>
<comment type="caution">
    <text evidence="2">The sequence shown here is derived from an EMBL/GenBank/DDBJ whole genome shotgun (WGS) entry which is preliminary data.</text>
</comment>
<evidence type="ECO:0000313" key="3">
    <source>
        <dbReference type="Proteomes" id="UP000291613"/>
    </source>
</evidence>
<organism evidence="2 3">
    <name type="scientific">Hansschlegelia quercus</name>
    <dbReference type="NCBI Taxonomy" id="2528245"/>
    <lineage>
        <taxon>Bacteria</taxon>
        <taxon>Pseudomonadati</taxon>
        <taxon>Pseudomonadota</taxon>
        <taxon>Alphaproteobacteria</taxon>
        <taxon>Hyphomicrobiales</taxon>
        <taxon>Methylopilaceae</taxon>
        <taxon>Hansschlegelia</taxon>
    </lineage>
</organism>
<proteinExistence type="predicted"/>
<accession>A0A4V2JE73</accession>
<feature type="transmembrane region" description="Helical" evidence="1">
    <location>
        <begin position="119"/>
        <end position="138"/>
    </location>
</feature>
<keyword evidence="1" id="KW-1133">Transmembrane helix</keyword>
<dbReference type="AlphaFoldDB" id="A0A4V2JE73"/>
<dbReference type="RefSeq" id="WP_131001699.1">
    <property type="nucleotide sequence ID" value="NZ_SIUB01000002.1"/>
</dbReference>
<feature type="transmembrane region" description="Helical" evidence="1">
    <location>
        <begin position="88"/>
        <end position="113"/>
    </location>
</feature>
<keyword evidence="1" id="KW-0812">Transmembrane</keyword>
<feature type="transmembrane region" description="Helical" evidence="1">
    <location>
        <begin position="28"/>
        <end position="52"/>
    </location>
</feature>
<dbReference type="Proteomes" id="UP000291613">
    <property type="component" value="Unassembled WGS sequence"/>
</dbReference>
<reference evidence="2 3" key="1">
    <citation type="submission" date="2019-02" db="EMBL/GenBank/DDBJ databases">
        <title>Hansschlegelia quercus sp. nov., a novel methylotrophic bacterium from buds of oak (Quercus robur L.).</title>
        <authorList>
            <person name="Agafonova N.V."/>
            <person name="Kaparullina E.N."/>
            <person name="Grouzdev D.S."/>
            <person name="Doronina N.V."/>
        </authorList>
    </citation>
    <scope>NUCLEOTIDE SEQUENCE [LARGE SCALE GENOMIC DNA]</scope>
    <source>
        <strain evidence="2 3">Dub</strain>
    </source>
</reference>
<feature type="transmembrane region" description="Helical" evidence="1">
    <location>
        <begin position="64"/>
        <end position="81"/>
    </location>
</feature>